<dbReference type="Gene3D" id="2.60.260.40">
    <property type="entry name" value="q5lls5 like domains"/>
    <property type="match status" value="1"/>
</dbReference>
<dbReference type="InterPro" id="IPR019401">
    <property type="entry name" value="Znf_CHCC"/>
</dbReference>
<keyword evidence="2" id="KW-0479">Metal-binding</keyword>
<keyword evidence="2" id="KW-0862">Zinc</keyword>
<gene>
    <name evidence="2" type="ORF">FEF65_13130</name>
</gene>
<evidence type="ECO:0000259" key="1">
    <source>
        <dbReference type="Pfam" id="PF10276"/>
    </source>
</evidence>
<feature type="domain" description="Zinc finger CHCC-type" evidence="1">
    <location>
        <begin position="10"/>
        <end position="41"/>
    </location>
</feature>
<dbReference type="EMBL" id="VBRY01000019">
    <property type="protein sequence ID" value="TLS65320.1"/>
    <property type="molecule type" value="Genomic_DNA"/>
</dbReference>
<organism evidence="2 3">
    <name type="scientific">Mariprofundus erugo</name>
    <dbReference type="NCBI Taxonomy" id="2528639"/>
    <lineage>
        <taxon>Bacteria</taxon>
        <taxon>Pseudomonadati</taxon>
        <taxon>Pseudomonadota</taxon>
        <taxon>Candidatius Mariprofundia</taxon>
        <taxon>Mariprofundales</taxon>
        <taxon>Mariprofundaceae</taxon>
        <taxon>Mariprofundus</taxon>
    </lineage>
</organism>
<keyword evidence="3" id="KW-1185">Reference proteome</keyword>
<accession>A0A5R9GFR4</accession>
<protein>
    <submittedName>
        <fullName evidence="2">Zinc-finger domain-containing protein</fullName>
    </submittedName>
</protein>
<dbReference type="Proteomes" id="UP000306585">
    <property type="component" value="Unassembled WGS sequence"/>
</dbReference>
<sequence length="57" mass="6145">MGDTIKSTDNIVSCSNNGQHPLIYINLKSGTGRCQYCGQKFEKVSLESHAAKQASNA</sequence>
<dbReference type="Pfam" id="PF10276">
    <property type="entry name" value="zf-CHCC"/>
    <property type="match status" value="1"/>
</dbReference>
<evidence type="ECO:0000313" key="2">
    <source>
        <dbReference type="EMBL" id="TLS65320.1"/>
    </source>
</evidence>
<keyword evidence="2" id="KW-0863">Zinc-finger</keyword>
<name>A0A5R9GFR4_9PROT</name>
<comment type="caution">
    <text evidence="2">The sequence shown here is derived from an EMBL/GenBank/DDBJ whole genome shotgun (WGS) entry which is preliminary data.</text>
</comment>
<dbReference type="AlphaFoldDB" id="A0A5R9GFR4"/>
<evidence type="ECO:0000313" key="3">
    <source>
        <dbReference type="Proteomes" id="UP000306585"/>
    </source>
</evidence>
<proteinExistence type="predicted"/>
<reference evidence="2 3" key="1">
    <citation type="journal article" date="2019" name="Appl. Environ. Microbiol.">
        <title>Environmental Evidence and Genomic Insight of Iron-oxidizing Bacteria Preference Towards More Corrosion Resistant Stainless Steel at Higher Salinities.</title>
        <authorList>
            <person name="Garrison C.E."/>
            <person name="Price K.A."/>
            <person name="Field E.K."/>
        </authorList>
    </citation>
    <scope>NUCLEOTIDE SEQUENCE [LARGE SCALE GENOMIC DNA]</scope>
    <source>
        <strain evidence="2 3">P3</strain>
    </source>
</reference>
<dbReference type="OrthoDB" id="5297750at2"/>
<dbReference type="GO" id="GO:0008270">
    <property type="term" value="F:zinc ion binding"/>
    <property type="evidence" value="ECO:0007669"/>
    <property type="project" value="UniProtKB-KW"/>
</dbReference>